<evidence type="ECO:0000313" key="3">
    <source>
        <dbReference type="Proteomes" id="UP001284601"/>
    </source>
</evidence>
<evidence type="ECO:0000313" key="2">
    <source>
        <dbReference type="EMBL" id="MDW5597734.1"/>
    </source>
</evidence>
<feature type="transmembrane region" description="Helical" evidence="1">
    <location>
        <begin position="160"/>
        <end position="179"/>
    </location>
</feature>
<reference evidence="3" key="1">
    <citation type="submission" date="2023-07" db="EMBL/GenBank/DDBJ databases">
        <title>Conexibacter stalactiti sp. nov., isolated from stalactites in a lava cave and emended description of the genus Conexibacter.</title>
        <authorList>
            <person name="Lee S.D."/>
        </authorList>
    </citation>
    <scope>NUCLEOTIDE SEQUENCE [LARGE SCALE GENOMIC DNA]</scope>
    <source>
        <strain evidence="3">KCTC 39840</strain>
    </source>
</reference>
<accession>A0ABU4HXY9</accession>
<organism evidence="2 3">
    <name type="scientific">Conexibacter stalactiti</name>
    <dbReference type="NCBI Taxonomy" id="1940611"/>
    <lineage>
        <taxon>Bacteria</taxon>
        <taxon>Bacillati</taxon>
        <taxon>Actinomycetota</taxon>
        <taxon>Thermoleophilia</taxon>
        <taxon>Solirubrobacterales</taxon>
        <taxon>Conexibacteraceae</taxon>
        <taxon>Conexibacter</taxon>
    </lineage>
</organism>
<keyword evidence="1" id="KW-0472">Membrane</keyword>
<dbReference type="EMBL" id="JAWSTH010000100">
    <property type="protein sequence ID" value="MDW5597734.1"/>
    <property type="molecule type" value="Genomic_DNA"/>
</dbReference>
<keyword evidence="3" id="KW-1185">Reference proteome</keyword>
<name>A0ABU4HXY9_9ACTN</name>
<protein>
    <recommendedName>
        <fullName evidence="4">Integral membrane protein</fullName>
    </recommendedName>
</protein>
<feature type="transmembrane region" description="Helical" evidence="1">
    <location>
        <begin position="44"/>
        <end position="63"/>
    </location>
</feature>
<feature type="transmembrane region" description="Helical" evidence="1">
    <location>
        <begin position="70"/>
        <end position="94"/>
    </location>
</feature>
<dbReference type="Proteomes" id="UP001284601">
    <property type="component" value="Unassembled WGS sequence"/>
</dbReference>
<feature type="transmembrane region" description="Helical" evidence="1">
    <location>
        <begin position="136"/>
        <end position="154"/>
    </location>
</feature>
<dbReference type="RefSeq" id="WP_318600199.1">
    <property type="nucleotide sequence ID" value="NZ_JAWSTH010000100.1"/>
</dbReference>
<sequence>MSAGAWALVGFLAAFLFIRASTRLMRSPRVPWWPGSIETSGVHVHHLVIGIALMIGAGFVTYAQEADGTLLALLAIVFGIGAGLTIDEFALWLYLEDVYWAREGRASVDVAIVVAVLGLLIINTGGPFDTDDESDWALLGSVLFHVAWAALVLVKGKVRLAAIGFFFPPIYAFAGIRLARPNSIWARRFYKDGSRKLEKATARAATWDARRERWLDRIGGAPSIERAPD</sequence>
<reference evidence="2 3" key="2">
    <citation type="submission" date="2023-10" db="EMBL/GenBank/DDBJ databases">
        <authorList>
            <person name="Han X.F."/>
        </authorList>
    </citation>
    <scope>NUCLEOTIDE SEQUENCE [LARGE SCALE GENOMIC DNA]</scope>
    <source>
        <strain evidence="2 3">KCTC 39840</strain>
    </source>
</reference>
<comment type="caution">
    <text evidence="2">The sequence shown here is derived from an EMBL/GenBank/DDBJ whole genome shotgun (WGS) entry which is preliminary data.</text>
</comment>
<keyword evidence="1" id="KW-1133">Transmembrane helix</keyword>
<keyword evidence="1" id="KW-0812">Transmembrane</keyword>
<evidence type="ECO:0008006" key="4">
    <source>
        <dbReference type="Google" id="ProtNLM"/>
    </source>
</evidence>
<evidence type="ECO:0000256" key="1">
    <source>
        <dbReference type="SAM" id="Phobius"/>
    </source>
</evidence>
<gene>
    <name evidence="2" type="ORF">R7226_25505</name>
</gene>
<feature type="transmembrane region" description="Helical" evidence="1">
    <location>
        <begin position="106"/>
        <end position="124"/>
    </location>
</feature>
<proteinExistence type="predicted"/>